<reference evidence="1 2" key="1">
    <citation type="submission" date="2020-06" db="EMBL/GenBank/DDBJ databases">
        <title>Transcriptomic and genomic resources for Thalictrum thalictroides and T. hernandezii: Facilitating candidate gene discovery in an emerging model plant lineage.</title>
        <authorList>
            <person name="Arias T."/>
            <person name="Riano-Pachon D.M."/>
            <person name="Di Stilio V.S."/>
        </authorList>
    </citation>
    <scope>NUCLEOTIDE SEQUENCE [LARGE SCALE GENOMIC DNA]</scope>
    <source>
        <strain evidence="2">cv. WT478/WT964</strain>
        <tissue evidence="1">Leaves</tissue>
    </source>
</reference>
<dbReference type="Proteomes" id="UP000554482">
    <property type="component" value="Unassembled WGS sequence"/>
</dbReference>
<comment type="caution">
    <text evidence="1">The sequence shown here is derived from an EMBL/GenBank/DDBJ whole genome shotgun (WGS) entry which is preliminary data.</text>
</comment>
<dbReference type="AlphaFoldDB" id="A0A7J6VY28"/>
<proteinExistence type="predicted"/>
<evidence type="ECO:0000313" key="2">
    <source>
        <dbReference type="Proteomes" id="UP000554482"/>
    </source>
</evidence>
<name>A0A7J6VY28_THATH</name>
<accession>A0A7J6VY28</accession>
<protein>
    <submittedName>
        <fullName evidence="1">Uncharacterized protein</fullName>
    </submittedName>
</protein>
<keyword evidence="2" id="KW-1185">Reference proteome</keyword>
<organism evidence="1 2">
    <name type="scientific">Thalictrum thalictroides</name>
    <name type="common">Rue-anemone</name>
    <name type="synonym">Anemone thalictroides</name>
    <dbReference type="NCBI Taxonomy" id="46969"/>
    <lineage>
        <taxon>Eukaryota</taxon>
        <taxon>Viridiplantae</taxon>
        <taxon>Streptophyta</taxon>
        <taxon>Embryophyta</taxon>
        <taxon>Tracheophyta</taxon>
        <taxon>Spermatophyta</taxon>
        <taxon>Magnoliopsida</taxon>
        <taxon>Ranunculales</taxon>
        <taxon>Ranunculaceae</taxon>
        <taxon>Thalictroideae</taxon>
        <taxon>Thalictrum</taxon>
    </lineage>
</organism>
<evidence type="ECO:0000313" key="1">
    <source>
        <dbReference type="EMBL" id="KAF5190036.1"/>
    </source>
</evidence>
<gene>
    <name evidence="1" type="ORF">FRX31_020378</name>
</gene>
<dbReference type="EMBL" id="JABWDY010024697">
    <property type="protein sequence ID" value="KAF5190036.1"/>
    <property type="molecule type" value="Genomic_DNA"/>
</dbReference>
<sequence>MGSLTRVVQMFQLTSCHCLTTTPTYDISVVERAQSYPIAHSKQNPSKLTRAMAYFHRAHSKLIHSMIELTILTYIHHL</sequence>